<gene>
    <name evidence="3" type="ORF">UC34_25065</name>
</gene>
<dbReference type="Gene3D" id="3.40.50.12370">
    <property type="match status" value="1"/>
</dbReference>
<dbReference type="CDD" id="cd00293">
    <property type="entry name" value="USP-like"/>
    <property type="match status" value="1"/>
</dbReference>
<protein>
    <recommendedName>
        <fullName evidence="2">UspA domain-containing protein</fullName>
    </recommendedName>
</protein>
<organism evidence="3 4">
    <name type="scientific">Pandoraea vervacti</name>
    <dbReference type="NCBI Taxonomy" id="656178"/>
    <lineage>
        <taxon>Bacteria</taxon>
        <taxon>Pseudomonadati</taxon>
        <taxon>Pseudomonadota</taxon>
        <taxon>Betaproteobacteria</taxon>
        <taxon>Burkholderiales</taxon>
        <taxon>Burkholderiaceae</taxon>
        <taxon>Pandoraea</taxon>
    </lineage>
</organism>
<sequence>MSYRTLLVHVDNSDQCRARVAFAAAMAARLPAHLTGLYLPFRPENCTAAAPTSRRFAGDPLRPESDVRRLAYAERTFSDVCDRQALVAEWLAPQSDDSCREMRTRARYTDLVIVGQEDRNDPETSPSLAFVDSVVLNSGRPVLILPYAGAPPTTFENILLAWDGGREAARAMVDALPLLRAAKVVRITNVRRADGSISLGPIPGADIAIFAARHGVPVEVTPELGGNDVDIGERLLSRAADHNAQLIVMGAYGHSRMQEWVLGGVTRTMLERMRIPVMMSH</sequence>
<dbReference type="PRINTS" id="PR01438">
    <property type="entry name" value="UNVRSLSTRESS"/>
</dbReference>
<dbReference type="RefSeq" id="WP_044458711.1">
    <property type="nucleotide sequence ID" value="NZ_CP010898.2"/>
</dbReference>
<geneLocation type="plasmid" evidence="3 4">
    <name>pPV15</name>
</geneLocation>
<dbReference type="Proteomes" id="UP000035085">
    <property type="component" value="Plasmid pPV15"/>
</dbReference>
<dbReference type="Pfam" id="PF00582">
    <property type="entry name" value="Usp"/>
    <property type="match status" value="1"/>
</dbReference>
<evidence type="ECO:0000256" key="1">
    <source>
        <dbReference type="ARBA" id="ARBA00008791"/>
    </source>
</evidence>
<evidence type="ECO:0000313" key="4">
    <source>
        <dbReference type="Proteomes" id="UP000035085"/>
    </source>
</evidence>
<dbReference type="PANTHER" id="PTHR46268">
    <property type="entry name" value="STRESS RESPONSE PROTEIN NHAX"/>
    <property type="match status" value="1"/>
</dbReference>
<proteinExistence type="inferred from homology"/>
<reference evidence="4" key="1">
    <citation type="submission" date="2015-02" db="EMBL/GenBank/DDBJ databases">
        <title>Complete Genome Sequencing of Pandoraea vervacti NS15 sp. nov.</title>
        <authorList>
            <person name="Chan K.-G."/>
        </authorList>
    </citation>
    <scope>NUCLEOTIDE SEQUENCE [LARGE SCALE GENOMIC DNA]</scope>
    <source>
        <strain evidence="4">NS15</strain>
        <plasmid evidence="4">pPV15</plasmid>
    </source>
</reference>
<dbReference type="SUPFAM" id="SSF52402">
    <property type="entry name" value="Adenine nucleotide alpha hydrolases-like"/>
    <property type="match status" value="2"/>
</dbReference>
<dbReference type="PANTHER" id="PTHR46268:SF15">
    <property type="entry name" value="UNIVERSAL STRESS PROTEIN HP_0031"/>
    <property type="match status" value="1"/>
</dbReference>
<evidence type="ECO:0000313" key="3">
    <source>
        <dbReference type="EMBL" id="AJP60173.1"/>
    </source>
</evidence>
<comment type="similarity">
    <text evidence="1">Belongs to the universal stress protein A family.</text>
</comment>
<keyword evidence="3" id="KW-0614">Plasmid</keyword>
<accession>A0ABM5T5D4</accession>
<dbReference type="EMBL" id="CP010898">
    <property type="protein sequence ID" value="AJP60173.1"/>
    <property type="molecule type" value="Genomic_DNA"/>
</dbReference>
<dbReference type="InterPro" id="IPR006016">
    <property type="entry name" value="UspA"/>
</dbReference>
<evidence type="ECO:0000259" key="2">
    <source>
        <dbReference type="Pfam" id="PF00582"/>
    </source>
</evidence>
<name>A0ABM5T5D4_9BURK</name>
<keyword evidence="4" id="KW-1185">Reference proteome</keyword>
<feature type="domain" description="UspA" evidence="2">
    <location>
        <begin position="155"/>
        <end position="279"/>
    </location>
</feature>
<dbReference type="InterPro" id="IPR006015">
    <property type="entry name" value="Universal_stress_UspA"/>
</dbReference>